<feature type="transmembrane region" description="Helical" evidence="8">
    <location>
        <begin position="55"/>
        <end position="84"/>
    </location>
</feature>
<feature type="transmembrane region" description="Helical" evidence="8">
    <location>
        <begin position="105"/>
        <end position="130"/>
    </location>
</feature>
<evidence type="ECO:0000313" key="9">
    <source>
        <dbReference type="EMBL" id="MEQ2486291.1"/>
    </source>
</evidence>
<feature type="transmembrane region" description="Helical" evidence="8">
    <location>
        <begin position="142"/>
        <end position="160"/>
    </location>
</feature>
<keyword evidence="6 8" id="KW-1133">Transmembrane helix</keyword>
<reference evidence="9 10" key="1">
    <citation type="submission" date="2024-04" db="EMBL/GenBank/DDBJ databases">
        <title>Human intestinal bacterial collection.</title>
        <authorList>
            <person name="Pauvert C."/>
            <person name="Hitch T.C.A."/>
            <person name="Clavel T."/>
        </authorList>
    </citation>
    <scope>NUCLEOTIDE SEQUENCE [LARGE SCALE GENOMIC DNA]</scope>
    <source>
        <strain evidence="9 10">CLA-AA-H145</strain>
    </source>
</reference>
<evidence type="ECO:0000256" key="6">
    <source>
        <dbReference type="ARBA" id="ARBA00022989"/>
    </source>
</evidence>
<evidence type="ECO:0000256" key="7">
    <source>
        <dbReference type="ARBA" id="ARBA00023136"/>
    </source>
</evidence>
<keyword evidence="5" id="KW-0133">Cell shape</keyword>
<evidence type="ECO:0000256" key="3">
    <source>
        <dbReference type="ARBA" id="ARBA00022475"/>
    </source>
</evidence>
<sequence>MNIDFFKRLLLFLALLLVQVLVLNNIHLFDCATPLLYVYFVVSFQRGYPRWAILLYSFLLGLCVDIFADTPGVATTSLTLVGFLQPYVLELFMQRDDDENFQPAIYSMGPLTFFYYSLLLMLVYCVAFFTLETFCFFNWVQWLLSIGGSLVLSEVLLIVVDGIRKK</sequence>
<evidence type="ECO:0000256" key="2">
    <source>
        <dbReference type="ARBA" id="ARBA00007776"/>
    </source>
</evidence>
<name>A0ABV1FPG9_9BACT</name>
<comment type="caution">
    <text evidence="9">The sequence shown here is derived from an EMBL/GenBank/DDBJ whole genome shotgun (WGS) entry which is preliminary data.</text>
</comment>
<protein>
    <submittedName>
        <fullName evidence="9">Rod shape-determining protein MreD</fullName>
    </submittedName>
</protein>
<comment type="similarity">
    <text evidence="2">Belongs to the MreD family.</text>
</comment>
<evidence type="ECO:0000256" key="4">
    <source>
        <dbReference type="ARBA" id="ARBA00022692"/>
    </source>
</evidence>
<dbReference type="RefSeq" id="WP_215759364.1">
    <property type="nucleotide sequence ID" value="NZ_JAHKBE010000010.1"/>
</dbReference>
<proteinExistence type="inferred from homology"/>
<evidence type="ECO:0000256" key="5">
    <source>
        <dbReference type="ARBA" id="ARBA00022960"/>
    </source>
</evidence>
<comment type="subcellular location">
    <subcellularLocation>
        <location evidence="1">Cell membrane</location>
        <topology evidence="1">Multi-pass membrane protein</topology>
    </subcellularLocation>
</comment>
<dbReference type="NCBIfam" id="TIGR03426">
    <property type="entry name" value="shape_MreD"/>
    <property type="match status" value="1"/>
</dbReference>
<gene>
    <name evidence="9" type="primary">mreD</name>
    <name evidence="9" type="ORF">AAAT34_04375</name>
</gene>
<organism evidence="9 10">
    <name type="scientific">Hallella faecis</name>
    <dbReference type="NCBI Taxonomy" id="2841596"/>
    <lineage>
        <taxon>Bacteria</taxon>
        <taxon>Pseudomonadati</taxon>
        <taxon>Bacteroidota</taxon>
        <taxon>Bacteroidia</taxon>
        <taxon>Bacteroidales</taxon>
        <taxon>Prevotellaceae</taxon>
        <taxon>Hallella</taxon>
    </lineage>
</organism>
<keyword evidence="4 8" id="KW-0812">Transmembrane</keyword>
<dbReference type="Proteomes" id="UP001487296">
    <property type="component" value="Unassembled WGS sequence"/>
</dbReference>
<dbReference type="EMBL" id="JBBNFP010000010">
    <property type="protein sequence ID" value="MEQ2486291.1"/>
    <property type="molecule type" value="Genomic_DNA"/>
</dbReference>
<evidence type="ECO:0000313" key="10">
    <source>
        <dbReference type="Proteomes" id="UP001487296"/>
    </source>
</evidence>
<evidence type="ECO:0000256" key="1">
    <source>
        <dbReference type="ARBA" id="ARBA00004651"/>
    </source>
</evidence>
<keyword evidence="10" id="KW-1185">Reference proteome</keyword>
<keyword evidence="7 8" id="KW-0472">Membrane</keyword>
<accession>A0ABV1FPG9</accession>
<keyword evidence="3" id="KW-1003">Cell membrane</keyword>
<evidence type="ECO:0000256" key="8">
    <source>
        <dbReference type="SAM" id="Phobius"/>
    </source>
</evidence>
<dbReference type="InterPro" id="IPR007227">
    <property type="entry name" value="Cell_shape_determining_MreD"/>
</dbReference>